<organism evidence="2 3">
    <name type="scientific">Actinotalea fermentans</name>
    <dbReference type="NCBI Taxonomy" id="43671"/>
    <lineage>
        <taxon>Bacteria</taxon>
        <taxon>Bacillati</taxon>
        <taxon>Actinomycetota</taxon>
        <taxon>Actinomycetes</taxon>
        <taxon>Micrococcales</taxon>
        <taxon>Cellulomonadaceae</taxon>
        <taxon>Actinotalea</taxon>
    </lineage>
</organism>
<dbReference type="OrthoDB" id="1495530at2"/>
<gene>
    <name evidence="2" type="ORF">AFE02nite_13000</name>
</gene>
<reference evidence="2 3" key="1">
    <citation type="submission" date="2019-07" db="EMBL/GenBank/DDBJ databases">
        <title>Whole genome shotgun sequence of Actinotalea fermentans NBRC 105374.</title>
        <authorList>
            <person name="Hosoyama A."/>
            <person name="Uohara A."/>
            <person name="Ohji S."/>
            <person name="Ichikawa N."/>
        </authorList>
    </citation>
    <scope>NUCLEOTIDE SEQUENCE [LARGE SCALE GENOMIC DNA]</scope>
    <source>
        <strain evidence="2 3">NBRC 105374</strain>
    </source>
</reference>
<evidence type="ECO:0000313" key="2">
    <source>
        <dbReference type="EMBL" id="GEN79566.1"/>
    </source>
</evidence>
<sequence>MPLLDQPLGRVLLVLILLALASAGLALARSRDGAFRPVPHRSRTAAASAATGATAAPAAPALADADDARAHVAPAAPEVLTAEDLGHPLGARATLLQLSSPGCATCPQVRRVLSGLAAQRPGVVHVEIDASQRLDLARRLAVLRTPTVLVLGPDGTPWARASGRLDATTAARALDEQLATDPITDLEVSRA</sequence>
<comment type="caution">
    <text evidence="2">The sequence shown here is derived from an EMBL/GenBank/DDBJ whole genome shotgun (WGS) entry which is preliminary data.</text>
</comment>
<keyword evidence="3" id="KW-1185">Reference proteome</keyword>
<dbReference type="InterPro" id="IPR013766">
    <property type="entry name" value="Thioredoxin_domain"/>
</dbReference>
<dbReference type="CDD" id="cd02947">
    <property type="entry name" value="TRX_family"/>
    <property type="match status" value="1"/>
</dbReference>
<proteinExistence type="predicted"/>
<dbReference type="EMBL" id="BJYK01000002">
    <property type="protein sequence ID" value="GEN79566.1"/>
    <property type="molecule type" value="Genomic_DNA"/>
</dbReference>
<dbReference type="PROSITE" id="PS51352">
    <property type="entry name" value="THIOREDOXIN_2"/>
    <property type="match status" value="1"/>
</dbReference>
<protein>
    <recommendedName>
        <fullName evidence="1">Thioredoxin domain-containing protein</fullName>
    </recommendedName>
</protein>
<dbReference type="Proteomes" id="UP000321484">
    <property type="component" value="Unassembled WGS sequence"/>
</dbReference>
<dbReference type="AlphaFoldDB" id="A0A511YWQ9"/>
<dbReference type="RefSeq" id="WP_146819303.1">
    <property type="nucleotide sequence ID" value="NZ_BJYK01000002.1"/>
</dbReference>
<name>A0A511YWQ9_9CELL</name>
<feature type="domain" description="Thioredoxin" evidence="1">
    <location>
        <begin position="50"/>
        <end position="179"/>
    </location>
</feature>
<dbReference type="Gene3D" id="3.40.30.10">
    <property type="entry name" value="Glutaredoxin"/>
    <property type="match status" value="1"/>
</dbReference>
<accession>A0A511YWQ9</accession>
<evidence type="ECO:0000259" key="1">
    <source>
        <dbReference type="PROSITE" id="PS51352"/>
    </source>
</evidence>
<dbReference type="SUPFAM" id="SSF52833">
    <property type="entry name" value="Thioredoxin-like"/>
    <property type="match status" value="1"/>
</dbReference>
<evidence type="ECO:0000313" key="3">
    <source>
        <dbReference type="Proteomes" id="UP000321484"/>
    </source>
</evidence>
<dbReference type="InterPro" id="IPR036249">
    <property type="entry name" value="Thioredoxin-like_sf"/>
</dbReference>